<evidence type="ECO:0000259" key="1">
    <source>
        <dbReference type="Pfam" id="PF00646"/>
    </source>
</evidence>
<dbReference type="OrthoDB" id="1916346at2759"/>
<dbReference type="Gene3D" id="1.20.1280.50">
    <property type="match status" value="1"/>
</dbReference>
<accession>A0A5N6Q6C9</accession>
<sequence length="525" mass="59509">MESKDEVHSDDGSFELVNLEDYGSETDHMNTEAFVSGSMDLSDDDSYDLLCSEVSYTLVLTEGEMEFKSEPDFDHTDGNLGFKRANDSVPMKGKMGIKGESHSYAKEGDIGMENANDFDHTQEDEVDEYIEFDFKANYDSKVQAIPNCVNKGKKRDLMAMLYESSNLDYIDFPDKIRLKDDIKVVAKNHITRYLPAKSLFKCRLVSKEWNQWISSPFFTHTQSCYFKKTSGFFQNSKSKTIRFISLENFAYGVPYPSLSFLPKPVFVKCSCNGLLLCQSFNIIDEFYVCNPANKQWVKLIPSHSYHGRNPKFVLAFEPSQLNFEPFYQVICLFSVPYPDVGPVVQFDIYDSKTKSWRVSEVVCADLESDVMSDGIFLSGVVYWETQGGELLAYDSMNEIYSIQKLPFNECGGALTNFHGELSYVRAEYDHSMKSCTLDVYGVGGMFLKDTINVAVDDVEDGEFVNCKVLGNSCGDVVALVVNVSWGQKRLFVYQVRDKKVEGPEALDDSMQLFPYVNSLVSLEAF</sequence>
<dbReference type="AlphaFoldDB" id="A0A5N6Q6C9"/>
<protein>
    <submittedName>
        <fullName evidence="3">Uncharacterized protein</fullName>
    </submittedName>
</protein>
<evidence type="ECO:0000313" key="3">
    <source>
        <dbReference type="EMBL" id="KAD7479260.1"/>
    </source>
</evidence>
<dbReference type="EMBL" id="SZYD01000001">
    <property type="protein sequence ID" value="KAD7479260.1"/>
    <property type="molecule type" value="Genomic_DNA"/>
</dbReference>
<name>A0A5N6Q6C9_9ASTR</name>
<dbReference type="InterPro" id="IPR017451">
    <property type="entry name" value="F-box-assoc_interact_dom"/>
</dbReference>
<gene>
    <name evidence="3" type="ORF">E3N88_02396</name>
</gene>
<dbReference type="NCBIfam" id="TIGR01640">
    <property type="entry name" value="F_box_assoc_1"/>
    <property type="match status" value="1"/>
</dbReference>
<dbReference type="Pfam" id="PF07734">
    <property type="entry name" value="FBA_1"/>
    <property type="match status" value="1"/>
</dbReference>
<evidence type="ECO:0000313" key="4">
    <source>
        <dbReference type="Proteomes" id="UP000326396"/>
    </source>
</evidence>
<evidence type="ECO:0000259" key="2">
    <source>
        <dbReference type="Pfam" id="PF07734"/>
    </source>
</evidence>
<dbReference type="Pfam" id="PF00646">
    <property type="entry name" value="F-box"/>
    <property type="match status" value="1"/>
</dbReference>
<dbReference type="PANTHER" id="PTHR35546">
    <property type="entry name" value="F-BOX PROTEIN INTERACTION DOMAIN PROTEIN-RELATED"/>
    <property type="match status" value="1"/>
</dbReference>
<organism evidence="3 4">
    <name type="scientific">Mikania micrantha</name>
    <name type="common">bitter vine</name>
    <dbReference type="NCBI Taxonomy" id="192012"/>
    <lineage>
        <taxon>Eukaryota</taxon>
        <taxon>Viridiplantae</taxon>
        <taxon>Streptophyta</taxon>
        <taxon>Embryophyta</taxon>
        <taxon>Tracheophyta</taxon>
        <taxon>Spermatophyta</taxon>
        <taxon>Magnoliopsida</taxon>
        <taxon>eudicotyledons</taxon>
        <taxon>Gunneridae</taxon>
        <taxon>Pentapetalae</taxon>
        <taxon>asterids</taxon>
        <taxon>campanulids</taxon>
        <taxon>Asterales</taxon>
        <taxon>Asteraceae</taxon>
        <taxon>Asteroideae</taxon>
        <taxon>Heliantheae alliance</taxon>
        <taxon>Eupatorieae</taxon>
        <taxon>Mikania</taxon>
    </lineage>
</organism>
<dbReference type="Proteomes" id="UP000326396">
    <property type="component" value="Linkage Group LG1"/>
</dbReference>
<dbReference type="InterPro" id="IPR036047">
    <property type="entry name" value="F-box-like_dom_sf"/>
</dbReference>
<feature type="domain" description="F-box associated beta-propeller type 1" evidence="2">
    <location>
        <begin position="269"/>
        <end position="426"/>
    </location>
</feature>
<reference evidence="3 4" key="1">
    <citation type="submission" date="2019-05" db="EMBL/GenBank/DDBJ databases">
        <title>Mikania micrantha, genome provides insights into the molecular mechanism of rapid growth.</title>
        <authorList>
            <person name="Liu B."/>
        </authorList>
    </citation>
    <scope>NUCLEOTIDE SEQUENCE [LARGE SCALE GENOMIC DNA]</scope>
    <source>
        <strain evidence="3">NLD-2019</strain>
        <tissue evidence="3">Leaf</tissue>
    </source>
</reference>
<feature type="domain" description="F-box" evidence="1">
    <location>
        <begin position="188"/>
        <end position="219"/>
    </location>
</feature>
<dbReference type="PANTHER" id="PTHR35546:SF25">
    <property type="entry name" value="F-BOX DOMAIN-CONTAINING PROTEIN"/>
    <property type="match status" value="1"/>
</dbReference>
<dbReference type="InterPro" id="IPR001810">
    <property type="entry name" value="F-box_dom"/>
</dbReference>
<dbReference type="InterPro" id="IPR006527">
    <property type="entry name" value="F-box-assoc_dom_typ1"/>
</dbReference>
<comment type="caution">
    <text evidence="3">The sequence shown here is derived from an EMBL/GenBank/DDBJ whole genome shotgun (WGS) entry which is preliminary data.</text>
</comment>
<dbReference type="InterPro" id="IPR055290">
    <property type="entry name" value="At3g26010-like"/>
</dbReference>
<dbReference type="SUPFAM" id="SSF81383">
    <property type="entry name" value="F-box domain"/>
    <property type="match status" value="1"/>
</dbReference>
<proteinExistence type="predicted"/>
<keyword evidence="4" id="KW-1185">Reference proteome</keyword>